<evidence type="ECO:0000313" key="9">
    <source>
        <dbReference type="Proteomes" id="UP001274830"/>
    </source>
</evidence>
<dbReference type="EMBL" id="JAUTXT010000013">
    <property type="protein sequence ID" value="KAK3675835.1"/>
    <property type="molecule type" value="Genomic_DNA"/>
</dbReference>
<dbReference type="SUPFAM" id="SSF51905">
    <property type="entry name" value="FAD/NAD(P)-binding domain"/>
    <property type="match status" value="1"/>
</dbReference>
<evidence type="ECO:0000256" key="1">
    <source>
        <dbReference type="ARBA" id="ARBA00007992"/>
    </source>
</evidence>
<proteinExistence type="inferred from homology"/>
<keyword evidence="4" id="KW-0560">Oxidoreductase</keyword>
<comment type="caution">
    <text evidence="8">The sequence shown here is derived from an EMBL/GenBank/DDBJ whole genome shotgun (WGS) entry which is preliminary data.</text>
</comment>
<dbReference type="PANTHER" id="PTHR13789">
    <property type="entry name" value="MONOOXYGENASE"/>
    <property type="match status" value="1"/>
</dbReference>
<dbReference type="PRINTS" id="PR00420">
    <property type="entry name" value="RNGMNOXGNASE"/>
</dbReference>
<accession>A0AAE1C2T9</accession>
<evidence type="ECO:0000259" key="7">
    <source>
        <dbReference type="Pfam" id="PF01494"/>
    </source>
</evidence>
<dbReference type="Gene3D" id="3.50.50.60">
    <property type="entry name" value="FAD/NAD(P)-binding domain"/>
    <property type="match status" value="1"/>
</dbReference>
<evidence type="ECO:0000313" key="8">
    <source>
        <dbReference type="EMBL" id="KAK3675835.1"/>
    </source>
</evidence>
<organism evidence="8 9">
    <name type="scientific">Recurvomyces mirabilis</name>
    <dbReference type="NCBI Taxonomy" id="574656"/>
    <lineage>
        <taxon>Eukaryota</taxon>
        <taxon>Fungi</taxon>
        <taxon>Dikarya</taxon>
        <taxon>Ascomycota</taxon>
        <taxon>Pezizomycotina</taxon>
        <taxon>Dothideomycetes</taxon>
        <taxon>Dothideomycetidae</taxon>
        <taxon>Mycosphaerellales</taxon>
        <taxon>Teratosphaeriaceae</taxon>
        <taxon>Recurvomyces</taxon>
    </lineage>
</organism>
<dbReference type="Pfam" id="PF01494">
    <property type="entry name" value="FAD_binding_3"/>
    <property type="match status" value="1"/>
</dbReference>
<keyword evidence="2" id="KW-0285">Flavoprotein</keyword>
<keyword evidence="5" id="KW-0503">Monooxygenase</keyword>
<dbReference type="InterPro" id="IPR002938">
    <property type="entry name" value="FAD-bd"/>
</dbReference>
<reference evidence="8" key="1">
    <citation type="submission" date="2023-07" db="EMBL/GenBank/DDBJ databases">
        <title>Black Yeasts Isolated from many extreme environments.</title>
        <authorList>
            <person name="Coleine C."/>
            <person name="Stajich J.E."/>
            <person name="Selbmann L."/>
        </authorList>
    </citation>
    <scope>NUCLEOTIDE SEQUENCE</scope>
    <source>
        <strain evidence="8">CCFEE 5485</strain>
    </source>
</reference>
<protein>
    <recommendedName>
        <fullName evidence="7">FAD-binding domain-containing protein</fullName>
    </recommendedName>
</protein>
<dbReference type="InterPro" id="IPR050493">
    <property type="entry name" value="FAD-dep_Monooxygenase_BioMet"/>
</dbReference>
<keyword evidence="3" id="KW-0274">FAD</keyword>
<feature type="domain" description="FAD-binding" evidence="7">
    <location>
        <begin position="7"/>
        <end position="342"/>
    </location>
</feature>
<evidence type="ECO:0000256" key="6">
    <source>
        <dbReference type="SAM" id="MobiDB-lite"/>
    </source>
</evidence>
<dbReference type="InterPro" id="IPR036188">
    <property type="entry name" value="FAD/NAD-bd_sf"/>
</dbReference>
<dbReference type="PANTHER" id="PTHR13789:SF316">
    <property type="entry name" value="FAD-BINDING DOMAIN-CONTAINING PROTEIN"/>
    <property type="match status" value="1"/>
</dbReference>
<dbReference type="Proteomes" id="UP001274830">
    <property type="component" value="Unassembled WGS sequence"/>
</dbReference>
<dbReference type="GO" id="GO:0071949">
    <property type="term" value="F:FAD binding"/>
    <property type="evidence" value="ECO:0007669"/>
    <property type="project" value="InterPro"/>
</dbReference>
<sequence>MAGLLENVAIIGGGLGGCALALALTTHDIPITIYEARGPDADTLTSGVVLTPNGLHVLDRLGVLDRIKDRCWISTHRTFKDRNDNTVRKVVVAAKELYGYHNHRLWRKVLLNEMKQMLSECGIAINYSSKFAGCESDTHEGATLLINGSLQSASLLIASDGLHSTIRHYLAPGIEPEYTGTLGVLAHIPHSSVSWPYADYEKNATIQDRPGAIFFLPEDAEGKDLMIGLQVQYPEQSREDLERLNGDKDALEGFYRKDYEKWGETARKIIDAVSTEGKQSLWVWPYMRMPKLEKWFSKTGRVVLVGDGAHALPPSSGQGVNQALEDVYSLAMILAAVSKHNGTTSVSQGDGENNGTEPDPSQTRVLEGLGFWQQMRQKRVDAIYDWATNSNNVQRLPEAERNKLVAEGKIKKGTAGEGDDMSWLYAPRLETDVQEWIHASL</sequence>
<feature type="region of interest" description="Disordered" evidence="6">
    <location>
        <begin position="342"/>
        <end position="362"/>
    </location>
</feature>
<evidence type="ECO:0000256" key="2">
    <source>
        <dbReference type="ARBA" id="ARBA00022630"/>
    </source>
</evidence>
<name>A0AAE1C2T9_9PEZI</name>
<dbReference type="AlphaFoldDB" id="A0AAE1C2T9"/>
<evidence type="ECO:0000256" key="5">
    <source>
        <dbReference type="ARBA" id="ARBA00023033"/>
    </source>
</evidence>
<comment type="similarity">
    <text evidence="1">Belongs to the paxM FAD-dependent monooxygenase family.</text>
</comment>
<evidence type="ECO:0000256" key="4">
    <source>
        <dbReference type="ARBA" id="ARBA00023002"/>
    </source>
</evidence>
<evidence type="ECO:0000256" key="3">
    <source>
        <dbReference type="ARBA" id="ARBA00022827"/>
    </source>
</evidence>
<gene>
    <name evidence="8" type="ORF">LTR78_004476</name>
</gene>
<keyword evidence="9" id="KW-1185">Reference proteome</keyword>
<dbReference type="GO" id="GO:0004497">
    <property type="term" value="F:monooxygenase activity"/>
    <property type="evidence" value="ECO:0007669"/>
    <property type="project" value="UniProtKB-KW"/>
</dbReference>